<name>A0ABS5UCQ4_9BACT</name>
<evidence type="ECO:0000313" key="2">
    <source>
        <dbReference type="Proteomes" id="UP000784128"/>
    </source>
</evidence>
<reference evidence="1 2" key="1">
    <citation type="submission" date="2021-05" db="EMBL/GenBank/DDBJ databases">
        <title>The draft genome of Geobacter chapellei DSM 13688.</title>
        <authorList>
            <person name="Xu Z."/>
            <person name="Masuda Y."/>
            <person name="Itoh H."/>
            <person name="Senoo K."/>
        </authorList>
    </citation>
    <scope>NUCLEOTIDE SEQUENCE [LARGE SCALE GENOMIC DNA]</scope>
    <source>
        <strain evidence="1 2">DSM 13688</strain>
    </source>
</reference>
<keyword evidence="2" id="KW-1185">Reference proteome</keyword>
<gene>
    <name evidence="1" type="ORF">KJB30_17005</name>
</gene>
<accession>A0ABS5UCQ4</accession>
<sequence>MKCFVTLEAVDQARLPANLRIAVTRSVRNMLDVHGDRYDPANDGSVVLVEQITTDEDALLLFGHMWSNAPLEAVTYDRETGTFLAVVLLNNQLAHSIIVPDMPWISPAFRVNLLENLCGKERP</sequence>
<comment type="caution">
    <text evidence="1">The sequence shown here is derived from an EMBL/GenBank/DDBJ whole genome shotgun (WGS) entry which is preliminary data.</text>
</comment>
<organism evidence="1 2">
    <name type="scientific">Pelotalea chapellei</name>
    <dbReference type="NCBI Taxonomy" id="44671"/>
    <lineage>
        <taxon>Bacteria</taxon>
        <taxon>Pseudomonadati</taxon>
        <taxon>Thermodesulfobacteriota</taxon>
        <taxon>Desulfuromonadia</taxon>
        <taxon>Geobacterales</taxon>
        <taxon>Geobacteraceae</taxon>
        <taxon>Pelotalea</taxon>
    </lineage>
</organism>
<dbReference type="RefSeq" id="WP_214301574.1">
    <property type="nucleotide sequence ID" value="NZ_JAHDYS010000023.1"/>
</dbReference>
<proteinExistence type="predicted"/>
<dbReference type="EMBL" id="JAHDYS010000023">
    <property type="protein sequence ID" value="MBT1073488.1"/>
    <property type="molecule type" value="Genomic_DNA"/>
</dbReference>
<evidence type="ECO:0000313" key="1">
    <source>
        <dbReference type="EMBL" id="MBT1073488.1"/>
    </source>
</evidence>
<dbReference type="Proteomes" id="UP000784128">
    <property type="component" value="Unassembled WGS sequence"/>
</dbReference>
<protein>
    <submittedName>
        <fullName evidence="1">Uncharacterized protein</fullName>
    </submittedName>
</protein>